<keyword evidence="2" id="KW-0472">Membrane</keyword>
<feature type="compositionally biased region" description="Basic and acidic residues" evidence="1">
    <location>
        <begin position="77"/>
        <end position="86"/>
    </location>
</feature>
<name>A0A1H3N9K2_9RHOB</name>
<sequence length="105" mass="11150">MSQKTDTSSTERTRSGPKAMHFAMMACCAIMLLPIAGYFLAGGALGGLGSNLLTFAPLLLCVGGHFVMHKVMGKSCHTSDSRRETEDPNAVIHDVASTVPQVRRG</sequence>
<dbReference type="GeneID" id="78125845"/>
<protein>
    <recommendedName>
        <fullName evidence="5">DUF2933 domain-containing protein</fullName>
    </recommendedName>
</protein>
<proteinExistence type="predicted"/>
<organism evidence="3 4">
    <name type="scientific">Lentibacter algarum</name>
    <dbReference type="NCBI Taxonomy" id="576131"/>
    <lineage>
        <taxon>Bacteria</taxon>
        <taxon>Pseudomonadati</taxon>
        <taxon>Pseudomonadota</taxon>
        <taxon>Alphaproteobacteria</taxon>
        <taxon>Rhodobacterales</taxon>
        <taxon>Roseobacteraceae</taxon>
        <taxon>Lentibacter</taxon>
    </lineage>
</organism>
<dbReference type="AlphaFoldDB" id="A0A1H3N9K2"/>
<gene>
    <name evidence="3" type="ORF">SAMN05444486_10620</name>
</gene>
<evidence type="ECO:0000313" key="4">
    <source>
        <dbReference type="Proteomes" id="UP000199026"/>
    </source>
</evidence>
<feature type="transmembrane region" description="Helical" evidence="2">
    <location>
        <begin position="21"/>
        <end position="41"/>
    </location>
</feature>
<dbReference type="EMBL" id="FNPR01000006">
    <property type="protein sequence ID" value="SDY85536.1"/>
    <property type="molecule type" value="Genomic_DNA"/>
</dbReference>
<dbReference type="Proteomes" id="UP000199026">
    <property type="component" value="Unassembled WGS sequence"/>
</dbReference>
<dbReference type="RefSeq" id="WP_089894286.1">
    <property type="nucleotide sequence ID" value="NZ_FNPR01000006.1"/>
</dbReference>
<dbReference type="Pfam" id="PF11666">
    <property type="entry name" value="DUF2933"/>
    <property type="match status" value="1"/>
</dbReference>
<evidence type="ECO:0008006" key="5">
    <source>
        <dbReference type="Google" id="ProtNLM"/>
    </source>
</evidence>
<feature type="region of interest" description="Disordered" evidence="1">
    <location>
        <begin position="75"/>
        <end position="105"/>
    </location>
</feature>
<accession>A0A1H3N9K2</accession>
<dbReference type="STRING" id="576131.SAMN05444486_10620"/>
<dbReference type="OrthoDB" id="7850212at2"/>
<evidence type="ECO:0000313" key="3">
    <source>
        <dbReference type="EMBL" id="SDY85536.1"/>
    </source>
</evidence>
<keyword evidence="4" id="KW-1185">Reference proteome</keyword>
<feature type="transmembrane region" description="Helical" evidence="2">
    <location>
        <begin position="47"/>
        <end position="68"/>
    </location>
</feature>
<reference evidence="3 4" key="1">
    <citation type="submission" date="2016-10" db="EMBL/GenBank/DDBJ databases">
        <authorList>
            <person name="de Groot N.N."/>
        </authorList>
    </citation>
    <scope>NUCLEOTIDE SEQUENCE [LARGE SCALE GENOMIC DNA]</scope>
    <source>
        <strain evidence="3 4">DSM 24677</strain>
    </source>
</reference>
<keyword evidence="2" id="KW-0812">Transmembrane</keyword>
<evidence type="ECO:0000256" key="2">
    <source>
        <dbReference type="SAM" id="Phobius"/>
    </source>
</evidence>
<evidence type="ECO:0000256" key="1">
    <source>
        <dbReference type="SAM" id="MobiDB-lite"/>
    </source>
</evidence>
<dbReference type="InterPro" id="IPR021682">
    <property type="entry name" value="DUF2933"/>
</dbReference>
<keyword evidence="2" id="KW-1133">Transmembrane helix</keyword>